<dbReference type="InterPro" id="IPR016117">
    <property type="entry name" value="ArgJ-like_dom_sf"/>
</dbReference>
<dbReference type="NCBIfam" id="NF003802">
    <property type="entry name" value="PRK05388.1"/>
    <property type="match status" value="1"/>
</dbReference>
<feature type="site" description="Cleavage; by autolysis" evidence="9">
    <location>
        <begin position="197"/>
        <end position="198"/>
    </location>
</feature>
<feature type="binding site" evidence="9">
    <location>
        <position position="409"/>
    </location>
    <ligand>
        <name>substrate</name>
    </ligand>
</feature>
<comment type="function">
    <text evidence="9">Catalyzes two activities which are involved in the cyclic version of arginine biosynthesis: the synthesis of N-acetylglutamate from glutamate and acetyl-CoA as the acetyl donor, and of ornithine by transacetylation between N(2)-acetylornithine and glutamate.</text>
</comment>
<evidence type="ECO:0000256" key="5">
    <source>
        <dbReference type="ARBA" id="ARBA00022679"/>
    </source>
</evidence>
<dbReference type="EC" id="2.3.1.1" evidence="9"/>
<sequence length="414" mass="42858">MADIPVSPLAPEAFPVVNNIPGVEFGAMATGMRYKGRLDLLLVRLCQGTQVAGVFTQNSMPAAPVEWCRQALKNSGGTGRGLVVNAGNANAFTGKAGVAAVQSTANAAAEVLGCSPDEILLASTGVIGVPLDVTPIKKALPKIVDGLSASLVRDAAEAIRTTDTYAKAASTLCEIDGKAITITGVAKGSGMIEPNMATMLGFVFTNANISSACLQAILAETNAASFNSITVDSDTSTNDTVLAFATGEAANENCITDPADPRLQGFKAKFAAVMEDLAKQIVCDGEGATKLISVTVKGAESTESARIIAKSIANSPLVKTAIAGEDPNWGRLVMAVGKSGEKANQSALSIWFGDILVATDGQVSSKYQEEDGAAYMKRSHIDLILNVGVGDACSTVWTCDLTHQYISINADYRS</sequence>
<keyword evidence="5 9" id="KW-0808">Transferase</keyword>
<dbReference type="NCBIfam" id="TIGR00120">
    <property type="entry name" value="ArgJ"/>
    <property type="match status" value="1"/>
</dbReference>
<evidence type="ECO:0000256" key="6">
    <source>
        <dbReference type="ARBA" id="ARBA00022813"/>
    </source>
</evidence>
<feature type="binding site" evidence="9">
    <location>
        <position position="161"/>
    </location>
    <ligand>
        <name>substrate</name>
    </ligand>
</feature>
<comment type="subcellular location">
    <subcellularLocation>
        <location evidence="9">Cytoplasm</location>
    </subcellularLocation>
</comment>
<feature type="binding site" evidence="9">
    <location>
        <position position="198"/>
    </location>
    <ligand>
        <name>substrate</name>
    </ligand>
</feature>
<dbReference type="Pfam" id="PF01960">
    <property type="entry name" value="ArgJ"/>
    <property type="match status" value="1"/>
</dbReference>
<feature type="binding site" evidence="9">
    <location>
        <position position="187"/>
    </location>
    <ligand>
        <name>substrate</name>
    </ligand>
</feature>
<gene>
    <name evidence="9 10" type="primary">argJ</name>
    <name evidence="10" type="ORF">GCM10017044_00320</name>
</gene>
<dbReference type="EMBL" id="BNCI01000001">
    <property type="protein sequence ID" value="GHF10573.1"/>
    <property type="molecule type" value="Genomic_DNA"/>
</dbReference>
<feature type="chain" id="PRO_5038200995" description="Arginine biosynthesis bifunctional protein ArgJ beta chain" evidence="9">
    <location>
        <begin position="198"/>
        <end position="414"/>
    </location>
</feature>
<feature type="binding site" evidence="9">
    <location>
        <position position="414"/>
    </location>
    <ligand>
        <name>substrate</name>
    </ligand>
</feature>
<dbReference type="InterPro" id="IPR002813">
    <property type="entry name" value="Arg_biosynth_ArgJ"/>
</dbReference>
<dbReference type="FunFam" id="3.60.70.12:FF:000001">
    <property type="entry name" value="Arginine biosynthesis bifunctional protein ArgJ, chloroplastic"/>
    <property type="match status" value="1"/>
</dbReference>
<feature type="site" description="Involved in the stabilization of negative charge on the oxyanion by the formation of the oxyanion hole" evidence="9">
    <location>
        <position position="125"/>
    </location>
</feature>
<comment type="subunit">
    <text evidence="2 9">Heterotetramer of two alpha and two beta chains.</text>
</comment>
<comment type="catalytic activity">
    <reaction evidence="8 9">
        <text>N(2)-acetyl-L-ornithine + L-glutamate = N-acetyl-L-glutamate + L-ornithine</text>
        <dbReference type="Rhea" id="RHEA:15349"/>
        <dbReference type="ChEBI" id="CHEBI:29985"/>
        <dbReference type="ChEBI" id="CHEBI:44337"/>
        <dbReference type="ChEBI" id="CHEBI:46911"/>
        <dbReference type="ChEBI" id="CHEBI:57805"/>
        <dbReference type="EC" id="2.3.1.35"/>
    </reaction>
</comment>
<dbReference type="RefSeq" id="WP_191249543.1">
    <property type="nucleotide sequence ID" value="NZ_BNCI01000001.1"/>
</dbReference>
<dbReference type="AlphaFoldDB" id="A0A919E3W5"/>
<name>A0A919E3W5_9PROT</name>
<dbReference type="GO" id="GO:0006592">
    <property type="term" value="P:ornithine biosynthetic process"/>
    <property type="evidence" value="ECO:0007669"/>
    <property type="project" value="TreeGrafter"/>
</dbReference>
<keyword evidence="6 9" id="KW-0068">Autocatalytic cleavage</keyword>
<dbReference type="Gene3D" id="3.10.20.340">
    <property type="entry name" value="ArgJ beta chain, C-terminal domain"/>
    <property type="match status" value="1"/>
</dbReference>
<comment type="pathway">
    <text evidence="9">Amino-acid biosynthesis; L-arginine biosynthesis; L-ornithine and N-acetyl-L-glutamate from L-glutamate and N(2)-acetyl-L-ornithine (cyclic): step 1/1.</text>
</comment>
<dbReference type="PANTHER" id="PTHR23100:SF0">
    <property type="entry name" value="ARGININE BIOSYNTHESIS BIFUNCTIONAL PROTEIN ARGJ, MITOCHONDRIAL"/>
    <property type="match status" value="1"/>
</dbReference>
<evidence type="ECO:0000256" key="8">
    <source>
        <dbReference type="ARBA" id="ARBA00049439"/>
    </source>
</evidence>
<dbReference type="GO" id="GO:0004042">
    <property type="term" value="F:L-glutamate N-acetyltransferase activity"/>
    <property type="evidence" value="ECO:0007669"/>
    <property type="project" value="UniProtKB-UniRule"/>
</dbReference>
<keyword evidence="7 9" id="KW-0012">Acyltransferase</keyword>
<feature type="chain" id="PRO_5038200994" description="Arginine biosynthesis bifunctional protein ArgJ alpha chain" evidence="9">
    <location>
        <begin position="1"/>
        <end position="197"/>
    </location>
</feature>
<protein>
    <recommendedName>
        <fullName evidence="9">Arginine biosynthesis bifunctional protein ArgJ</fullName>
    </recommendedName>
    <domain>
        <recommendedName>
            <fullName evidence="9">Glutamate N-acetyltransferase</fullName>
            <ecNumber evidence="9">2.3.1.35</ecNumber>
        </recommendedName>
        <alternativeName>
            <fullName evidence="9">Ornithine acetyltransferase</fullName>
            <shortName evidence="9">OATase</shortName>
        </alternativeName>
        <alternativeName>
            <fullName evidence="9">Ornithine transacetylase</fullName>
        </alternativeName>
    </domain>
    <domain>
        <recommendedName>
            <fullName evidence="9">Amino-acid acetyltransferase</fullName>
            <ecNumber evidence="9">2.3.1.1</ecNumber>
        </recommendedName>
        <alternativeName>
            <fullName evidence="9">N-acetylglutamate synthase</fullName>
            <shortName evidence="9">AGSase</shortName>
        </alternativeName>
    </domain>
    <component>
        <recommendedName>
            <fullName evidence="9">Arginine biosynthesis bifunctional protein ArgJ alpha chain</fullName>
        </recommendedName>
    </component>
    <component>
        <recommendedName>
            <fullName evidence="9">Arginine biosynthesis bifunctional protein ArgJ beta chain</fullName>
        </recommendedName>
    </component>
</protein>
<reference evidence="10" key="2">
    <citation type="submission" date="2020-09" db="EMBL/GenBank/DDBJ databases">
        <authorList>
            <person name="Sun Q."/>
            <person name="Kim S."/>
        </authorList>
    </citation>
    <scope>NUCLEOTIDE SEQUENCE</scope>
    <source>
        <strain evidence="10">KCTC 42590</strain>
    </source>
</reference>
<evidence type="ECO:0000313" key="11">
    <source>
        <dbReference type="Proteomes" id="UP000630923"/>
    </source>
</evidence>
<organism evidence="10 11">
    <name type="scientific">Kordiimonas sediminis</name>
    <dbReference type="NCBI Taxonomy" id="1735581"/>
    <lineage>
        <taxon>Bacteria</taxon>
        <taxon>Pseudomonadati</taxon>
        <taxon>Pseudomonadota</taxon>
        <taxon>Alphaproteobacteria</taxon>
        <taxon>Kordiimonadales</taxon>
        <taxon>Kordiimonadaceae</taxon>
        <taxon>Kordiimonas</taxon>
    </lineage>
</organism>
<reference evidence="10" key="1">
    <citation type="journal article" date="2014" name="Int. J. Syst. Evol. Microbiol.">
        <title>Complete genome sequence of Corynebacterium casei LMG S-19264T (=DSM 44701T), isolated from a smear-ripened cheese.</title>
        <authorList>
            <consortium name="US DOE Joint Genome Institute (JGI-PGF)"/>
            <person name="Walter F."/>
            <person name="Albersmeier A."/>
            <person name="Kalinowski J."/>
            <person name="Ruckert C."/>
        </authorList>
    </citation>
    <scope>NUCLEOTIDE SEQUENCE</scope>
    <source>
        <strain evidence="10">KCTC 42590</strain>
    </source>
</reference>
<feature type="active site" description="Nucleophile" evidence="9">
    <location>
        <position position="198"/>
    </location>
</feature>
<dbReference type="InterPro" id="IPR042195">
    <property type="entry name" value="ArgJ_beta_C"/>
</dbReference>
<keyword evidence="9" id="KW-0963">Cytoplasm</keyword>
<evidence type="ECO:0000313" key="10">
    <source>
        <dbReference type="EMBL" id="GHF10573.1"/>
    </source>
</evidence>
<dbReference type="FunFam" id="3.10.20.340:FF:000001">
    <property type="entry name" value="Arginine biosynthesis bifunctional protein ArgJ, chloroplastic"/>
    <property type="match status" value="1"/>
</dbReference>
<keyword evidence="3 9" id="KW-0055">Arginine biosynthesis</keyword>
<evidence type="ECO:0000256" key="1">
    <source>
        <dbReference type="ARBA" id="ARBA00006774"/>
    </source>
</evidence>
<dbReference type="HAMAP" id="MF_01106">
    <property type="entry name" value="ArgJ"/>
    <property type="match status" value="1"/>
</dbReference>
<dbReference type="EC" id="2.3.1.35" evidence="9"/>
<keyword evidence="11" id="KW-1185">Reference proteome</keyword>
<feature type="site" description="Involved in the stabilization of negative charge on the oxyanion by the formation of the oxyanion hole" evidence="9">
    <location>
        <position position="124"/>
    </location>
</feature>
<feature type="binding site" evidence="9">
    <location>
        <position position="286"/>
    </location>
    <ligand>
        <name>substrate</name>
    </ligand>
</feature>
<evidence type="ECO:0000256" key="7">
    <source>
        <dbReference type="ARBA" id="ARBA00023315"/>
    </source>
</evidence>
<comment type="caution">
    <text evidence="10">The sequence shown here is derived from an EMBL/GenBank/DDBJ whole genome shotgun (WGS) entry which is preliminary data.</text>
</comment>
<comment type="catalytic activity">
    <reaction evidence="9">
        <text>L-glutamate + acetyl-CoA = N-acetyl-L-glutamate + CoA + H(+)</text>
        <dbReference type="Rhea" id="RHEA:24292"/>
        <dbReference type="ChEBI" id="CHEBI:15378"/>
        <dbReference type="ChEBI" id="CHEBI:29985"/>
        <dbReference type="ChEBI" id="CHEBI:44337"/>
        <dbReference type="ChEBI" id="CHEBI:57287"/>
        <dbReference type="ChEBI" id="CHEBI:57288"/>
        <dbReference type="EC" id="2.3.1.1"/>
    </reaction>
</comment>
<evidence type="ECO:0000256" key="3">
    <source>
        <dbReference type="ARBA" id="ARBA00022571"/>
    </source>
</evidence>
<proteinExistence type="inferred from homology"/>
<dbReference type="Proteomes" id="UP000630923">
    <property type="component" value="Unassembled WGS sequence"/>
</dbReference>
<dbReference type="GO" id="GO:0005737">
    <property type="term" value="C:cytoplasm"/>
    <property type="evidence" value="ECO:0007669"/>
    <property type="project" value="UniProtKB-SubCell"/>
</dbReference>
<accession>A0A919E3W5</accession>
<evidence type="ECO:0000256" key="4">
    <source>
        <dbReference type="ARBA" id="ARBA00022605"/>
    </source>
</evidence>
<dbReference type="GO" id="GO:0004358">
    <property type="term" value="F:L-glutamate N-acetyltransferase activity, acting on acetyl-L-ornithine as donor"/>
    <property type="evidence" value="ECO:0007669"/>
    <property type="project" value="UniProtKB-UniRule"/>
</dbReference>
<evidence type="ECO:0000256" key="9">
    <source>
        <dbReference type="HAMAP-Rule" id="MF_01106"/>
    </source>
</evidence>
<evidence type="ECO:0000256" key="2">
    <source>
        <dbReference type="ARBA" id="ARBA00011475"/>
    </source>
</evidence>
<comment type="similarity">
    <text evidence="1 9">Belongs to the ArgJ family.</text>
</comment>
<dbReference type="SUPFAM" id="SSF56266">
    <property type="entry name" value="DmpA/ArgJ-like"/>
    <property type="match status" value="1"/>
</dbReference>
<keyword evidence="4 9" id="KW-0028">Amino-acid biosynthesis</keyword>
<dbReference type="CDD" id="cd02152">
    <property type="entry name" value="OAT"/>
    <property type="match status" value="1"/>
</dbReference>
<dbReference type="PANTHER" id="PTHR23100">
    <property type="entry name" value="ARGININE BIOSYNTHESIS BIFUNCTIONAL PROTEIN ARGJ"/>
    <property type="match status" value="1"/>
</dbReference>
<keyword evidence="9" id="KW-0511">Multifunctional enzyme</keyword>
<dbReference type="GO" id="GO:0006526">
    <property type="term" value="P:L-arginine biosynthetic process"/>
    <property type="evidence" value="ECO:0007669"/>
    <property type="project" value="UniProtKB-UniRule"/>
</dbReference>
<dbReference type="Gene3D" id="3.60.70.12">
    <property type="entry name" value="L-amino peptidase D-ALA esterase/amidase"/>
    <property type="match status" value="1"/>
</dbReference>
<comment type="pathway">
    <text evidence="9">Amino-acid biosynthesis; L-arginine biosynthesis; N(2)-acetyl-L-ornithine from L-glutamate: step 1/4.</text>
</comment>